<reference evidence="9" key="1">
    <citation type="submission" date="2017-02" db="EMBL/GenBank/DDBJ databases">
        <authorList>
            <person name="Varghese N."/>
            <person name="Submissions S."/>
        </authorList>
    </citation>
    <scope>NUCLEOTIDE SEQUENCE [LARGE SCALE GENOMIC DNA]</scope>
    <source>
        <strain evidence="9">DSM 15739</strain>
    </source>
</reference>
<dbReference type="InterPro" id="IPR050727">
    <property type="entry name" value="GH43_arabinanases"/>
</dbReference>
<evidence type="ECO:0000256" key="2">
    <source>
        <dbReference type="ARBA" id="ARBA00009865"/>
    </source>
</evidence>
<evidence type="ECO:0000313" key="8">
    <source>
        <dbReference type="EMBL" id="SJZ32502.1"/>
    </source>
</evidence>
<organism evidence="8 9">
    <name type="scientific">Globicatella sulfidifaciens DSM 15739</name>
    <dbReference type="NCBI Taxonomy" id="1121925"/>
    <lineage>
        <taxon>Bacteria</taxon>
        <taxon>Bacillati</taxon>
        <taxon>Bacillota</taxon>
        <taxon>Bacilli</taxon>
        <taxon>Lactobacillales</taxon>
        <taxon>Aerococcaceae</taxon>
        <taxon>Globicatella</taxon>
    </lineage>
</organism>
<feature type="active site" description="Proton donor" evidence="5">
    <location>
        <position position="185"/>
    </location>
</feature>
<dbReference type="OrthoDB" id="9801455at2"/>
<dbReference type="CDD" id="cd08998">
    <property type="entry name" value="GH43_Arb43a-like"/>
    <property type="match status" value="1"/>
</dbReference>
<dbReference type="RefSeq" id="WP_078755163.1">
    <property type="nucleotide sequence ID" value="NZ_FUWO01000002.1"/>
</dbReference>
<dbReference type="SUPFAM" id="SSF75005">
    <property type="entry name" value="Arabinanase/levansucrase/invertase"/>
    <property type="match status" value="1"/>
</dbReference>
<sequence length="403" mass="45789">MYCNYEGGVHDPTIIDHQGDFYLFSTDTNQPLTAGIPIRKSKDLVNWKFIGTVFNGVPTEAKQWSNAQGLWAPEVIKYNNIFRLYYSASTFGSTVSMIGLAESNSPEGPWRDKGEVIKTSPQLSQHNAIDANVVLDKNQEMWIVYGSFFGGIYIAPLNKETGKLKDNSFGTLIARRPKSVDTAIEGAFILYNECFDYYYLFASFDSLNDTYNIRVGRSKNIKGPYVDLLGNKMVQDETPEKVGVKLLGSYQFQNENAIFAPGHNSILSFENTYYLVHHARLQPFSDQFILNIRKIYWLSNGWPVVSIKNITGFEERPITDSKKIVGNWNMIELNYGSEIVTSTNIEITQDELIQIRNNEYKYGSKIFKVFSLNGSHQEIILSGLNKNGLAFFGKKSFIERYSI</sequence>
<dbReference type="EMBL" id="FUWO01000002">
    <property type="protein sequence ID" value="SJZ32502.1"/>
    <property type="molecule type" value="Genomic_DNA"/>
</dbReference>
<dbReference type="InterPro" id="IPR006710">
    <property type="entry name" value="Glyco_hydro_43"/>
</dbReference>
<dbReference type="Proteomes" id="UP000189941">
    <property type="component" value="Unassembled WGS sequence"/>
</dbReference>
<gene>
    <name evidence="8" type="ORF">SAMN02746011_00307</name>
</gene>
<dbReference type="Pfam" id="PF04616">
    <property type="entry name" value="Glyco_hydro_43"/>
    <property type="match status" value="1"/>
</dbReference>
<protein>
    <submittedName>
        <fullName evidence="8">Arabinan endo-1,5-alpha-L-arabinosidase</fullName>
    </submittedName>
</protein>
<evidence type="ECO:0000313" key="9">
    <source>
        <dbReference type="Proteomes" id="UP000189941"/>
    </source>
</evidence>
<evidence type="ECO:0000256" key="1">
    <source>
        <dbReference type="ARBA" id="ARBA00004834"/>
    </source>
</evidence>
<dbReference type="Gene3D" id="2.115.10.20">
    <property type="entry name" value="Glycosyl hydrolase domain, family 43"/>
    <property type="match status" value="1"/>
</dbReference>
<keyword evidence="3 7" id="KW-0378">Hydrolase</keyword>
<evidence type="ECO:0000256" key="7">
    <source>
        <dbReference type="RuleBase" id="RU361187"/>
    </source>
</evidence>
<evidence type="ECO:0000256" key="4">
    <source>
        <dbReference type="ARBA" id="ARBA00023295"/>
    </source>
</evidence>
<feature type="active site" description="Proton acceptor" evidence="5">
    <location>
        <position position="11"/>
    </location>
</feature>
<dbReference type="InterPro" id="IPR023296">
    <property type="entry name" value="Glyco_hydro_beta-prop_sf"/>
</dbReference>
<dbReference type="GO" id="GO:0004553">
    <property type="term" value="F:hydrolase activity, hydrolyzing O-glycosyl compounds"/>
    <property type="evidence" value="ECO:0007669"/>
    <property type="project" value="InterPro"/>
</dbReference>
<name>A0A1T4JQI4_9LACT</name>
<evidence type="ECO:0000256" key="3">
    <source>
        <dbReference type="ARBA" id="ARBA00022801"/>
    </source>
</evidence>
<dbReference type="STRING" id="1121925.SAMN02746011_00307"/>
<comment type="similarity">
    <text evidence="2 7">Belongs to the glycosyl hydrolase 43 family.</text>
</comment>
<dbReference type="GO" id="GO:0005975">
    <property type="term" value="P:carbohydrate metabolic process"/>
    <property type="evidence" value="ECO:0007669"/>
    <property type="project" value="InterPro"/>
</dbReference>
<dbReference type="PANTHER" id="PTHR43301">
    <property type="entry name" value="ARABINAN ENDO-1,5-ALPHA-L-ARABINOSIDASE"/>
    <property type="match status" value="1"/>
</dbReference>
<feature type="site" description="Important for catalytic activity, responsible for pKa modulation of the active site Glu and correct orientation of both the proton donor and substrate" evidence="6">
    <location>
        <position position="130"/>
    </location>
</feature>
<keyword evidence="9" id="KW-1185">Reference proteome</keyword>
<keyword evidence="4 7" id="KW-0326">Glycosidase</keyword>
<dbReference type="PANTHER" id="PTHR43301:SF3">
    <property type="entry name" value="ARABINAN ENDO-1,5-ALPHA-L-ARABINOSIDASE A-RELATED"/>
    <property type="match status" value="1"/>
</dbReference>
<comment type="pathway">
    <text evidence="1">Glycan metabolism; L-arabinan degradation.</text>
</comment>
<accession>A0A1T4JQI4</accession>
<proteinExistence type="inferred from homology"/>
<evidence type="ECO:0000256" key="6">
    <source>
        <dbReference type="PIRSR" id="PIRSR606710-2"/>
    </source>
</evidence>
<evidence type="ECO:0000256" key="5">
    <source>
        <dbReference type="PIRSR" id="PIRSR606710-1"/>
    </source>
</evidence>
<dbReference type="AlphaFoldDB" id="A0A1T4JQI4"/>